<dbReference type="AlphaFoldDB" id="A0AAD7WDE7"/>
<protein>
    <submittedName>
        <fullName evidence="2">Uncharacterized protein</fullName>
    </submittedName>
</protein>
<evidence type="ECO:0000313" key="3">
    <source>
        <dbReference type="Proteomes" id="UP001221898"/>
    </source>
</evidence>
<feature type="region of interest" description="Disordered" evidence="1">
    <location>
        <begin position="1"/>
        <end position="47"/>
    </location>
</feature>
<keyword evidence="3" id="KW-1185">Reference proteome</keyword>
<organism evidence="2 3">
    <name type="scientific">Aldrovandia affinis</name>
    <dbReference type="NCBI Taxonomy" id="143900"/>
    <lineage>
        <taxon>Eukaryota</taxon>
        <taxon>Metazoa</taxon>
        <taxon>Chordata</taxon>
        <taxon>Craniata</taxon>
        <taxon>Vertebrata</taxon>
        <taxon>Euteleostomi</taxon>
        <taxon>Actinopterygii</taxon>
        <taxon>Neopterygii</taxon>
        <taxon>Teleostei</taxon>
        <taxon>Notacanthiformes</taxon>
        <taxon>Halosauridae</taxon>
        <taxon>Aldrovandia</taxon>
    </lineage>
</organism>
<feature type="compositionally biased region" description="Basic and acidic residues" evidence="1">
    <location>
        <begin position="13"/>
        <end position="47"/>
    </location>
</feature>
<gene>
    <name evidence="2" type="ORF">AAFF_G00073120</name>
</gene>
<evidence type="ECO:0000256" key="1">
    <source>
        <dbReference type="SAM" id="MobiDB-lite"/>
    </source>
</evidence>
<reference evidence="2" key="1">
    <citation type="journal article" date="2023" name="Science">
        <title>Genome structures resolve the early diversification of teleost fishes.</title>
        <authorList>
            <person name="Parey E."/>
            <person name="Louis A."/>
            <person name="Montfort J."/>
            <person name="Bouchez O."/>
            <person name="Roques C."/>
            <person name="Iampietro C."/>
            <person name="Lluch J."/>
            <person name="Castinel A."/>
            <person name="Donnadieu C."/>
            <person name="Desvignes T."/>
            <person name="Floi Bucao C."/>
            <person name="Jouanno E."/>
            <person name="Wen M."/>
            <person name="Mejri S."/>
            <person name="Dirks R."/>
            <person name="Jansen H."/>
            <person name="Henkel C."/>
            <person name="Chen W.J."/>
            <person name="Zahm M."/>
            <person name="Cabau C."/>
            <person name="Klopp C."/>
            <person name="Thompson A.W."/>
            <person name="Robinson-Rechavi M."/>
            <person name="Braasch I."/>
            <person name="Lecointre G."/>
            <person name="Bobe J."/>
            <person name="Postlethwait J.H."/>
            <person name="Berthelot C."/>
            <person name="Roest Crollius H."/>
            <person name="Guiguen Y."/>
        </authorList>
    </citation>
    <scope>NUCLEOTIDE SEQUENCE</scope>
    <source>
        <strain evidence="2">NC1722</strain>
    </source>
</reference>
<evidence type="ECO:0000313" key="2">
    <source>
        <dbReference type="EMBL" id="KAJ8392638.1"/>
    </source>
</evidence>
<name>A0AAD7WDE7_9TELE</name>
<accession>A0AAD7WDE7</accession>
<dbReference type="Proteomes" id="UP001221898">
    <property type="component" value="Unassembled WGS sequence"/>
</dbReference>
<dbReference type="EMBL" id="JAINUG010000144">
    <property type="protein sequence ID" value="KAJ8392638.1"/>
    <property type="molecule type" value="Genomic_DNA"/>
</dbReference>
<comment type="caution">
    <text evidence="2">The sequence shown here is derived from an EMBL/GenBank/DDBJ whole genome shotgun (WGS) entry which is preliminary data.</text>
</comment>
<sequence>MALFRVGLSSRKAAAEERWEAGRGERNSYARNPEKWRASSEPWNKRPSGDAIVRGLRRARLPVNRAARSTKTRWKKEEEPSVGLSSRLTSAQYSEACRVFRWAGACVKLQKKGCCQPLCKRIRLSFGRLIVICVFAGFSACVRTAPQLHSGSHQKPNTSGG</sequence>
<proteinExistence type="predicted"/>